<comment type="caution">
    <text evidence="10">The sequence shown here is derived from an EMBL/GenBank/DDBJ whole genome shotgun (WGS) entry which is preliminary data.</text>
</comment>
<evidence type="ECO:0000256" key="3">
    <source>
        <dbReference type="ARBA" id="ARBA00022552"/>
    </source>
</evidence>
<dbReference type="Gene3D" id="3.40.50.150">
    <property type="entry name" value="Vaccinia Virus protein VP39"/>
    <property type="match status" value="1"/>
</dbReference>
<feature type="compositionally biased region" description="Gly residues" evidence="9">
    <location>
        <begin position="536"/>
        <end position="545"/>
    </location>
</feature>
<feature type="compositionally biased region" description="Basic and acidic residues" evidence="9">
    <location>
        <begin position="161"/>
        <end position="188"/>
    </location>
</feature>
<keyword evidence="3 8" id="KW-0698">rRNA processing</keyword>
<evidence type="ECO:0000256" key="4">
    <source>
        <dbReference type="ARBA" id="ARBA00022603"/>
    </source>
</evidence>
<evidence type="ECO:0000313" key="11">
    <source>
        <dbReference type="Proteomes" id="UP000294003"/>
    </source>
</evidence>
<evidence type="ECO:0000256" key="2">
    <source>
        <dbReference type="ARBA" id="ARBA00006301"/>
    </source>
</evidence>
<dbReference type="SUPFAM" id="SSF53335">
    <property type="entry name" value="S-adenosyl-L-methionine-dependent methyltransferases"/>
    <property type="match status" value="1"/>
</dbReference>
<dbReference type="InterPro" id="IPR029063">
    <property type="entry name" value="SAM-dependent_MTases_sf"/>
</dbReference>
<comment type="subcellular location">
    <subcellularLocation>
        <location evidence="1 8">Nucleus</location>
        <location evidence="1 8">Nucleolus</location>
    </subcellularLocation>
</comment>
<organism evidence="10 11">
    <name type="scientific">Monosporascus cannonballus</name>
    <dbReference type="NCBI Taxonomy" id="155416"/>
    <lineage>
        <taxon>Eukaryota</taxon>
        <taxon>Fungi</taxon>
        <taxon>Dikarya</taxon>
        <taxon>Ascomycota</taxon>
        <taxon>Pezizomycotina</taxon>
        <taxon>Sordariomycetes</taxon>
        <taxon>Xylariomycetidae</taxon>
        <taxon>Xylariales</taxon>
        <taxon>Xylariales incertae sedis</taxon>
        <taxon>Monosporascus</taxon>
    </lineage>
</organism>
<evidence type="ECO:0000313" key="10">
    <source>
        <dbReference type="EMBL" id="RYO75043.1"/>
    </source>
</evidence>
<protein>
    <recommendedName>
        <fullName evidence="8">Ribosomal RNA-processing protein 8</fullName>
        <ecNumber evidence="8">2.1.1.-</ecNumber>
    </recommendedName>
</protein>
<dbReference type="PANTHER" id="PTHR12787">
    <property type="entry name" value="RIBOSOMAL RNA-PROCESSING PROTEIN 8"/>
    <property type="match status" value="1"/>
</dbReference>
<keyword evidence="6 8" id="KW-0949">S-adenosyl-L-methionine</keyword>
<feature type="compositionally biased region" description="Basic and acidic residues" evidence="9">
    <location>
        <begin position="124"/>
        <end position="150"/>
    </location>
</feature>
<gene>
    <name evidence="10" type="ORF">DL762_010184</name>
</gene>
<feature type="region of interest" description="Disordered" evidence="9">
    <location>
        <begin position="1"/>
        <end position="199"/>
    </location>
</feature>
<dbReference type="Gene3D" id="1.10.10.2150">
    <property type="entry name" value="Ribosomal RNA-processing protein 8, N-terminal domain"/>
    <property type="match status" value="1"/>
</dbReference>
<dbReference type="EC" id="2.1.1.-" evidence="8"/>
<evidence type="ECO:0000256" key="8">
    <source>
        <dbReference type="RuleBase" id="RU365074"/>
    </source>
</evidence>
<evidence type="ECO:0000256" key="5">
    <source>
        <dbReference type="ARBA" id="ARBA00022679"/>
    </source>
</evidence>
<feature type="compositionally biased region" description="Basic residues" evidence="9">
    <location>
        <begin position="151"/>
        <end position="160"/>
    </location>
</feature>
<feature type="compositionally biased region" description="Basic and acidic residues" evidence="9">
    <location>
        <begin position="65"/>
        <end position="106"/>
    </location>
</feature>
<keyword evidence="7 8" id="KW-0539">Nucleus</keyword>
<accession>A0ABY0GRV4</accession>
<evidence type="ECO:0000256" key="6">
    <source>
        <dbReference type="ARBA" id="ARBA00022691"/>
    </source>
</evidence>
<reference evidence="10 11" key="1">
    <citation type="submission" date="2018-06" db="EMBL/GenBank/DDBJ databases">
        <title>Complete Genomes of Monosporascus.</title>
        <authorList>
            <person name="Robinson A.J."/>
            <person name="Natvig D.O."/>
        </authorList>
    </citation>
    <scope>NUCLEOTIDE SEQUENCE [LARGE SCALE GENOMIC DNA]</scope>
    <source>
        <strain evidence="10 11">CBS 609.92</strain>
    </source>
</reference>
<dbReference type="InterPro" id="IPR042036">
    <property type="entry name" value="RRP8_N"/>
</dbReference>
<evidence type="ECO:0000256" key="9">
    <source>
        <dbReference type="SAM" id="MobiDB-lite"/>
    </source>
</evidence>
<comment type="similarity">
    <text evidence="2 8">Belongs to the methyltransferase superfamily. RRP8 family.</text>
</comment>
<dbReference type="InterPro" id="IPR007823">
    <property type="entry name" value="RRP8"/>
</dbReference>
<evidence type="ECO:0000256" key="7">
    <source>
        <dbReference type="ARBA" id="ARBA00023242"/>
    </source>
</evidence>
<feature type="region of interest" description="Disordered" evidence="9">
    <location>
        <begin position="405"/>
        <end position="459"/>
    </location>
</feature>
<name>A0ABY0GRV4_9PEZI</name>
<comment type="function">
    <text evidence="8">S-adenosyl-L-methionine-dependent methyltransferase that specifically methylates the N(1) position of adenine in helix 25.1 in 25S rRNA. Required both for ribosomal 40S and 60S subunits biogenesis. Required for efficient pre-rRNA cleavage at site A2.</text>
</comment>
<keyword evidence="4 8" id="KW-0489">Methyltransferase</keyword>
<feature type="compositionally biased region" description="Low complexity" evidence="9">
    <location>
        <begin position="526"/>
        <end position="535"/>
    </location>
</feature>
<feature type="compositionally biased region" description="Basic residues" evidence="9">
    <location>
        <begin position="281"/>
        <end position="290"/>
    </location>
</feature>
<keyword evidence="11" id="KW-1185">Reference proteome</keyword>
<proteinExistence type="inferred from homology"/>
<keyword evidence="5 8" id="KW-0808">Transferase</keyword>
<dbReference type="PANTHER" id="PTHR12787:SF0">
    <property type="entry name" value="RIBOSOMAL RNA-PROCESSING PROTEIN 8"/>
    <property type="match status" value="1"/>
</dbReference>
<dbReference type="Proteomes" id="UP000294003">
    <property type="component" value="Unassembled WGS sequence"/>
</dbReference>
<sequence length="576" mass="62437">MFAVPGWSVSADNLKPETAKASAPEQQNAPRLKKRKRPSAPSDVTAGNVADLWEQVIEGKSGKKAKTEGAGAKEPRKKQDDHVKRKSARDGEVKDGGGETAQKDGEGNDEPQLSRKEKKKRNKELKAKAESQDEKAQVEDANEARDESSSKKSKRDKKKQRPEPRGDGEGQEHGNDDDAKTQAEKEPSKAAAPPAVKLTPLQAAMREKLISARFRHLNETLYTRPSAEAFQLFQESPEMFQEYHEGFRRQVEVWPENPVDSYIAEVQTRGRQRGTPSQSQHQHHHKSKQHQQRDADVAPLPRTGGTCTIADLGCGDAKLAAALRPSRRQLRVEVLSYDLHGAAPHVTRADIANLPLADGAVDVAVFCLALMGTNWLDFVEEAYRVLRWRGELWVAEIKSRLSSAAAKKNSGGGGGGGKKGGPVVHSVGNRRKAAAVTGKKGGKGKNANGGDDDNGGDHEADLAVEVDGAEDRRQETDVSGFVEALRRRGFVLQGEPDLRNRMFVKMRFAKAASATVGKCAVPPPASTSTSSSRESGGPGGRGGGPRRSAVKFTDGAEGQERVDESSILKPCVYKIR</sequence>
<dbReference type="Pfam" id="PF05148">
    <property type="entry name" value="Methyltransf_8"/>
    <property type="match status" value="1"/>
</dbReference>
<feature type="region of interest" description="Disordered" evidence="9">
    <location>
        <begin position="517"/>
        <end position="563"/>
    </location>
</feature>
<feature type="compositionally biased region" description="Gly residues" evidence="9">
    <location>
        <begin position="410"/>
        <end position="420"/>
    </location>
</feature>
<dbReference type="CDD" id="cd02440">
    <property type="entry name" value="AdoMet_MTases"/>
    <property type="match status" value="1"/>
</dbReference>
<dbReference type="EMBL" id="QJNS01000709">
    <property type="protein sequence ID" value="RYO75043.1"/>
    <property type="molecule type" value="Genomic_DNA"/>
</dbReference>
<evidence type="ECO:0000256" key="1">
    <source>
        <dbReference type="ARBA" id="ARBA00004604"/>
    </source>
</evidence>
<feature type="region of interest" description="Disordered" evidence="9">
    <location>
        <begin position="269"/>
        <end position="300"/>
    </location>
</feature>